<evidence type="ECO:0000313" key="2">
    <source>
        <dbReference type="Proteomes" id="UP001595988"/>
    </source>
</evidence>
<proteinExistence type="predicted"/>
<name>A0ABV9K1D9_9BACI</name>
<dbReference type="EMBL" id="JBHSFT010000045">
    <property type="protein sequence ID" value="MFC4663885.1"/>
    <property type="molecule type" value="Genomic_DNA"/>
</dbReference>
<evidence type="ECO:0000313" key="1">
    <source>
        <dbReference type="EMBL" id="MFC4663885.1"/>
    </source>
</evidence>
<keyword evidence="2" id="KW-1185">Reference proteome</keyword>
<organism evidence="1 2">
    <name type="scientific">Oceanobacillus aidingensis</name>
    <dbReference type="NCBI Taxonomy" id="645964"/>
    <lineage>
        <taxon>Bacteria</taxon>
        <taxon>Bacillati</taxon>
        <taxon>Bacillota</taxon>
        <taxon>Bacilli</taxon>
        <taxon>Bacillales</taxon>
        <taxon>Bacillaceae</taxon>
        <taxon>Oceanobacillus</taxon>
    </lineage>
</organism>
<dbReference type="RefSeq" id="WP_193065459.1">
    <property type="nucleotide sequence ID" value="NZ_JBHSFT010000045.1"/>
</dbReference>
<reference evidence="2" key="1">
    <citation type="journal article" date="2019" name="Int. J. Syst. Evol. Microbiol.">
        <title>The Global Catalogue of Microorganisms (GCM) 10K type strain sequencing project: providing services to taxonomists for standard genome sequencing and annotation.</title>
        <authorList>
            <consortium name="The Broad Institute Genomics Platform"/>
            <consortium name="The Broad Institute Genome Sequencing Center for Infectious Disease"/>
            <person name="Wu L."/>
            <person name="Ma J."/>
        </authorList>
    </citation>
    <scope>NUCLEOTIDE SEQUENCE [LARGE SCALE GENOMIC DNA]</scope>
    <source>
        <strain evidence="2">CCUG 37257</strain>
    </source>
</reference>
<dbReference type="Proteomes" id="UP001595988">
    <property type="component" value="Unassembled WGS sequence"/>
</dbReference>
<sequence length="68" mass="8350">MMEIHYYKDSNGHQPVYEWLKEIQKYDQITWRKFYQLQIMLKENGKKIHSGEIKRKDIKKLKGTKYGS</sequence>
<gene>
    <name evidence="1" type="ORF">ACFO3P_17040</name>
</gene>
<comment type="caution">
    <text evidence="1">The sequence shown here is derived from an EMBL/GenBank/DDBJ whole genome shotgun (WGS) entry which is preliminary data.</text>
</comment>
<accession>A0ABV9K1D9</accession>
<protein>
    <submittedName>
        <fullName evidence="1">Uncharacterized protein</fullName>
    </submittedName>
</protein>